<proteinExistence type="predicted"/>
<reference evidence="1" key="1">
    <citation type="journal article" date="2014" name="Int. J. Syst. Evol. Microbiol.">
        <title>Complete genome sequence of Corynebacterium casei LMG S-19264T (=DSM 44701T), isolated from a smear-ripened cheese.</title>
        <authorList>
            <consortium name="US DOE Joint Genome Institute (JGI-PGF)"/>
            <person name="Walter F."/>
            <person name="Albersmeier A."/>
            <person name="Kalinowski J."/>
            <person name="Ruckert C."/>
        </authorList>
    </citation>
    <scope>NUCLEOTIDE SEQUENCE</scope>
    <source>
        <strain evidence="1">CGMCC 4.7368</strain>
    </source>
</reference>
<dbReference type="EMBL" id="BMNH01000036">
    <property type="protein sequence ID" value="GGO81305.1"/>
    <property type="molecule type" value="Genomic_DNA"/>
</dbReference>
<gene>
    <name evidence="1" type="ORF">GCM10012289_69970</name>
</gene>
<comment type="caution">
    <text evidence="1">The sequence shown here is derived from an EMBL/GenBank/DDBJ whole genome shotgun (WGS) entry which is preliminary data.</text>
</comment>
<evidence type="ECO:0000313" key="1">
    <source>
        <dbReference type="EMBL" id="GGO81305.1"/>
    </source>
</evidence>
<name>A0A917ZDG0_9ACTN</name>
<dbReference type="Proteomes" id="UP000646523">
    <property type="component" value="Unassembled WGS sequence"/>
</dbReference>
<sequence length="132" mass="14706">MTPDTTPDQPRRITPGRRLRQLITFLLRAWQGHRLPRPTPVGAADLAIIDQLGLALIQLVQTYPASFAPDVEAVLIVERPEREHRYIMPLQVSETMRLHHLITMELTTLRNAAPGGSNQCAHCRGSGLAAPF</sequence>
<protein>
    <submittedName>
        <fullName evidence="1">Uncharacterized protein</fullName>
    </submittedName>
</protein>
<dbReference type="RefSeq" id="WP_189128512.1">
    <property type="nucleotide sequence ID" value="NZ_BMNH01000036.1"/>
</dbReference>
<accession>A0A917ZDG0</accession>
<evidence type="ECO:0000313" key="2">
    <source>
        <dbReference type="Proteomes" id="UP000646523"/>
    </source>
</evidence>
<organism evidence="1 2">
    <name type="scientific">Nonomuraea cavernae</name>
    <dbReference type="NCBI Taxonomy" id="2045107"/>
    <lineage>
        <taxon>Bacteria</taxon>
        <taxon>Bacillati</taxon>
        <taxon>Actinomycetota</taxon>
        <taxon>Actinomycetes</taxon>
        <taxon>Streptosporangiales</taxon>
        <taxon>Streptosporangiaceae</taxon>
        <taxon>Nonomuraea</taxon>
    </lineage>
</organism>
<keyword evidence="2" id="KW-1185">Reference proteome</keyword>
<dbReference type="AlphaFoldDB" id="A0A917ZDG0"/>
<reference evidence="1" key="2">
    <citation type="submission" date="2020-09" db="EMBL/GenBank/DDBJ databases">
        <authorList>
            <person name="Sun Q."/>
            <person name="Zhou Y."/>
        </authorList>
    </citation>
    <scope>NUCLEOTIDE SEQUENCE</scope>
    <source>
        <strain evidence="1">CGMCC 4.7368</strain>
    </source>
</reference>